<evidence type="ECO:0000256" key="1">
    <source>
        <dbReference type="ARBA" id="ARBA00004123"/>
    </source>
</evidence>
<evidence type="ECO:0000259" key="11">
    <source>
        <dbReference type="Pfam" id="PF12589"/>
    </source>
</evidence>
<dbReference type="GO" id="GO:0005737">
    <property type="term" value="C:cytoplasm"/>
    <property type="evidence" value="ECO:0007669"/>
    <property type="project" value="UniProtKB-SubCell"/>
</dbReference>
<evidence type="ECO:0000256" key="9">
    <source>
        <dbReference type="SAM" id="MobiDB-lite"/>
    </source>
</evidence>
<keyword evidence="6" id="KW-0808">Transferase</keyword>
<dbReference type="GO" id="GO:0016435">
    <property type="term" value="F:rRNA (guanine) methyltransferase activity"/>
    <property type="evidence" value="ECO:0007669"/>
    <property type="project" value="InterPro"/>
</dbReference>
<dbReference type="Gene3D" id="3.40.50.150">
    <property type="entry name" value="Vaccinia Virus protein VP39"/>
    <property type="match status" value="1"/>
</dbReference>
<dbReference type="Pfam" id="PF08241">
    <property type="entry name" value="Methyltransf_11"/>
    <property type="match status" value="1"/>
</dbReference>
<dbReference type="AlphaFoldDB" id="A0AAW1RDR6"/>
<feature type="compositionally biased region" description="Basic and acidic residues" evidence="9">
    <location>
        <begin position="254"/>
        <end position="272"/>
    </location>
</feature>
<keyword evidence="7" id="KW-0949">S-adenosyl-L-methionine</keyword>
<dbReference type="InterPro" id="IPR029063">
    <property type="entry name" value="SAM-dependent_MTases_sf"/>
</dbReference>
<comment type="subcellular location">
    <subcellularLocation>
        <location evidence="2">Cytoplasm</location>
    </subcellularLocation>
    <subcellularLocation>
        <location evidence="1">Nucleus</location>
    </subcellularLocation>
</comment>
<evidence type="ECO:0000256" key="2">
    <source>
        <dbReference type="ARBA" id="ARBA00004496"/>
    </source>
</evidence>
<keyword evidence="8" id="KW-0539">Nucleus</keyword>
<dbReference type="GO" id="GO:0070476">
    <property type="term" value="P:rRNA (guanine-N7)-methylation"/>
    <property type="evidence" value="ECO:0007669"/>
    <property type="project" value="InterPro"/>
</dbReference>
<evidence type="ECO:0000256" key="6">
    <source>
        <dbReference type="ARBA" id="ARBA00022679"/>
    </source>
</evidence>
<dbReference type="PANTHER" id="PTHR12734">
    <property type="entry name" value="METHYLTRANSFERASE-RELATED"/>
    <property type="match status" value="1"/>
</dbReference>
<evidence type="ECO:0000313" key="12">
    <source>
        <dbReference type="EMBL" id="KAK9831859.1"/>
    </source>
</evidence>
<comment type="similarity">
    <text evidence="3">Belongs to the class I-like SAM-binding methyltransferase superfamily. BUD23/WBSCR22 family.</text>
</comment>
<evidence type="ECO:0000256" key="7">
    <source>
        <dbReference type="ARBA" id="ARBA00022691"/>
    </source>
</evidence>
<dbReference type="PANTHER" id="PTHR12734:SF0">
    <property type="entry name" value="18S RRNA (GUANINE-N(7))-METHYLTRANSFERASE-RELATED"/>
    <property type="match status" value="1"/>
</dbReference>
<dbReference type="InterPro" id="IPR013216">
    <property type="entry name" value="Methyltransf_11"/>
</dbReference>
<accession>A0AAW1RDR6</accession>
<dbReference type="SUPFAM" id="SSF53335">
    <property type="entry name" value="S-adenosyl-L-methionine-dependent methyltransferases"/>
    <property type="match status" value="1"/>
</dbReference>
<evidence type="ECO:0000256" key="3">
    <source>
        <dbReference type="ARBA" id="ARBA00005547"/>
    </source>
</evidence>
<organism evidence="12 13">
    <name type="scientific">Elliptochloris bilobata</name>
    <dbReference type="NCBI Taxonomy" id="381761"/>
    <lineage>
        <taxon>Eukaryota</taxon>
        <taxon>Viridiplantae</taxon>
        <taxon>Chlorophyta</taxon>
        <taxon>core chlorophytes</taxon>
        <taxon>Trebouxiophyceae</taxon>
        <taxon>Trebouxiophyceae incertae sedis</taxon>
        <taxon>Elliptochloris clade</taxon>
        <taxon>Elliptochloris</taxon>
    </lineage>
</organism>
<keyword evidence="13" id="KW-1185">Reference proteome</keyword>
<evidence type="ECO:0008006" key="14">
    <source>
        <dbReference type="Google" id="ProtNLM"/>
    </source>
</evidence>
<evidence type="ECO:0000256" key="5">
    <source>
        <dbReference type="ARBA" id="ARBA00022603"/>
    </source>
</evidence>
<dbReference type="InterPro" id="IPR022238">
    <property type="entry name" value="Bud23_C"/>
</dbReference>
<dbReference type="Pfam" id="PF12589">
    <property type="entry name" value="WBS_methylT"/>
    <property type="match status" value="1"/>
</dbReference>
<comment type="caution">
    <text evidence="12">The sequence shown here is derived from an EMBL/GenBank/DDBJ whole genome shotgun (WGS) entry which is preliminary data.</text>
</comment>
<dbReference type="FunFam" id="3.40.50.150:FF:000017">
    <property type="entry name" value="probable 18S rRNA (Guanine-N(7))-methyltransferase"/>
    <property type="match status" value="1"/>
</dbReference>
<keyword evidence="4" id="KW-0963">Cytoplasm</keyword>
<dbReference type="InterPro" id="IPR039769">
    <property type="entry name" value="Bud23-like"/>
</dbReference>
<dbReference type="Proteomes" id="UP001445335">
    <property type="component" value="Unassembled WGS sequence"/>
</dbReference>
<keyword evidence="5" id="KW-0489">Methyltransferase</keyword>
<evidence type="ECO:0000256" key="8">
    <source>
        <dbReference type="ARBA" id="ARBA00023242"/>
    </source>
</evidence>
<gene>
    <name evidence="12" type="ORF">WJX81_002749</name>
</gene>
<proteinExistence type="inferred from homology"/>
<reference evidence="12 13" key="1">
    <citation type="journal article" date="2024" name="Nat. Commun.">
        <title>Phylogenomics reveals the evolutionary origins of lichenization in chlorophyte algae.</title>
        <authorList>
            <person name="Puginier C."/>
            <person name="Libourel C."/>
            <person name="Otte J."/>
            <person name="Skaloud P."/>
            <person name="Haon M."/>
            <person name="Grisel S."/>
            <person name="Petersen M."/>
            <person name="Berrin J.G."/>
            <person name="Delaux P.M."/>
            <person name="Dal Grande F."/>
            <person name="Keller J."/>
        </authorList>
    </citation>
    <scope>NUCLEOTIDE SEQUENCE [LARGE SCALE GENOMIC DNA]</scope>
    <source>
        <strain evidence="12 13">SAG 245.80</strain>
    </source>
</reference>
<evidence type="ECO:0000259" key="10">
    <source>
        <dbReference type="Pfam" id="PF08241"/>
    </source>
</evidence>
<name>A0AAW1RDR6_9CHLO</name>
<feature type="domain" description="18S rRNA (guanine(1575)-N(7))-methyltransferase Bud23 C-terminal" evidence="11">
    <location>
        <begin position="204"/>
        <end position="291"/>
    </location>
</feature>
<feature type="region of interest" description="Disordered" evidence="9">
    <location>
        <begin position="235"/>
        <end position="294"/>
    </location>
</feature>
<protein>
    <recommendedName>
        <fullName evidence="14">18S rRNA (Guanine-N(7))-methyltransferase</fullName>
    </recommendedName>
</protein>
<dbReference type="EMBL" id="JALJOU010000044">
    <property type="protein sequence ID" value="KAK9831859.1"/>
    <property type="molecule type" value="Genomic_DNA"/>
</dbReference>
<feature type="domain" description="Methyltransferase type 11" evidence="10">
    <location>
        <begin position="58"/>
        <end position="153"/>
    </location>
</feature>
<evidence type="ECO:0000313" key="13">
    <source>
        <dbReference type="Proteomes" id="UP001445335"/>
    </source>
</evidence>
<dbReference type="GO" id="GO:0005730">
    <property type="term" value="C:nucleolus"/>
    <property type="evidence" value="ECO:0007669"/>
    <property type="project" value="UniProtKB-ARBA"/>
</dbReference>
<evidence type="ECO:0000256" key="4">
    <source>
        <dbReference type="ARBA" id="ARBA00022490"/>
    </source>
</evidence>
<dbReference type="CDD" id="cd02440">
    <property type="entry name" value="AdoMet_MTases"/>
    <property type="match status" value="1"/>
</dbReference>
<sequence>MGRGNRPEHTAPPEVFYSESEARKYTTNSRMMAIQAALTERALELLALPDDGNPRLLLDLGCGSGLSGEELTDRGHMWVGADISPAMLDVAAEREVEGDLLLGDLGQGLPLRAGTFDGAISISAVQWLCNADTRGADPRRRLQRFFQTLYACLTRGARAVLQVYPEGARQATMLTDAAMRAGFSGGLVVDFPHSTRAKKYFLVLMVGSAGALPAAAGADGEEPDDETAEVAVAARRQPRKKRRGIVGALTGSARHPEAKGKGWVLKKKEQARQRGYANIPADTKYTGRKRKSRF</sequence>